<dbReference type="OrthoDB" id="5412996at2759"/>
<dbReference type="Proteomes" id="UP000283895">
    <property type="component" value="Unassembled WGS sequence"/>
</dbReference>
<accession>A0A423VI27</accession>
<protein>
    <submittedName>
        <fullName evidence="2">Uncharacterized protein</fullName>
    </submittedName>
</protein>
<dbReference type="STRING" id="356882.A0A423VI27"/>
<dbReference type="EMBL" id="LKEA01000061">
    <property type="protein sequence ID" value="ROV90632.1"/>
    <property type="molecule type" value="Genomic_DNA"/>
</dbReference>
<dbReference type="PANTHER" id="PTHR21310:SF37">
    <property type="entry name" value="AMINOGLYCOSIDE PHOSPHOTRANSFERASE DOMAIN-CONTAINING PROTEIN"/>
    <property type="match status" value="1"/>
</dbReference>
<name>A0A423VI27_9PEZI</name>
<sequence length="565" mass="63258">MSLDASLLMDERVRLALEAHQADDGTGPEIIQKTIAETWVSSFIYQLFVEDVALRQSVIDFVCKYRPGHNPRLGSPYRFGSYNFIIEVIFDDGTALFRFPIPGVVVYPDDKVTVEVATIRYIAEHTTIPVPHVYHWGTAGENPTGLDVPFIIMNYIPHATTVARALEDPDFTISSVPESEKREYLFQQMAEVSLQLYALTSDRIGSLGILDNGEYAVPSGPLTHNIAYQVVNCGVPVAVLPPRARTYSSSTEYLGDAMAIELAGLLFVSETFVRSASDYRDRFAARCLLRDIVRRRGQESTGAPDQPGRPAGDSRTGQPGETFRLWGDDLRPENVLLDENGVVVGVVDWEYTYFAPETYLLNPPWWLLLSALEGGSGEDREPGIPGQEESSPDTGTTGDEQDDDKFEAQWDELVRTYLRAMEKAEEKLRGTGQVQPLGHHLYYGPSRDRVAAAPIAQQPPLSHLIRHRWDEDMKEHALTTCIVQDFLMDRLFWVYVDEPYLGDNTVGGHEGRLAVLNAPSRMLMDWFVSRRVEESAAWDPKALLDQVLEQMDGKSAVLAIQDSSR</sequence>
<feature type="region of interest" description="Disordered" evidence="1">
    <location>
        <begin position="296"/>
        <end position="324"/>
    </location>
</feature>
<reference evidence="2 3" key="1">
    <citation type="submission" date="2015-09" db="EMBL/GenBank/DDBJ databases">
        <title>Host preference determinants of Valsa canker pathogens revealed by comparative genomics.</title>
        <authorList>
            <person name="Yin Z."/>
            <person name="Huang L."/>
        </authorList>
    </citation>
    <scope>NUCLEOTIDE SEQUENCE [LARGE SCALE GENOMIC DNA]</scope>
    <source>
        <strain evidence="2 3">03-1</strain>
    </source>
</reference>
<evidence type="ECO:0000313" key="2">
    <source>
        <dbReference type="EMBL" id="ROV90632.1"/>
    </source>
</evidence>
<keyword evidence="3" id="KW-1185">Reference proteome</keyword>
<comment type="caution">
    <text evidence="2">The sequence shown here is derived from an EMBL/GenBank/DDBJ whole genome shotgun (WGS) entry which is preliminary data.</text>
</comment>
<proteinExistence type="predicted"/>
<dbReference type="AlphaFoldDB" id="A0A423VI27"/>
<evidence type="ECO:0000256" key="1">
    <source>
        <dbReference type="SAM" id="MobiDB-lite"/>
    </source>
</evidence>
<dbReference type="InterPro" id="IPR051678">
    <property type="entry name" value="AGP_Transferase"/>
</dbReference>
<dbReference type="InterPro" id="IPR011009">
    <property type="entry name" value="Kinase-like_dom_sf"/>
</dbReference>
<dbReference type="Gene3D" id="3.30.200.20">
    <property type="entry name" value="Phosphorylase Kinase, domain 1"/>
    <property type="match status" value="1"/>
</dbReference>
<evidence type="ECO:0000313" key="3">
    <source>
        <dbReference type="Proteomes" id="UP000283895"/>
    </source>
</evidence>
<gene>
    <name evidence="2" type="ORF">VMCG_10002</name>
</gene>
<dbReference type="SUPFAM" id="SSF56112">
    <property type="entry name" value="Protein kinase-like (PK-like)"/>
    <property type="match status" value="2"/>
</dbReference>
<dbReference type="PANTHER" id="PTHR21310">
    <property type="entry name" value="AMINOGLYCOSIDE PHOSPHOTRANSFERASE-RELATED-RELATED"/>
    <property type="match status" value="1"/>
</dbReference>
<organism evidence="2 3">
    <name type="scientific">Cytospora schulzeri</name>
    <dbReference type="NCBI Taxonomy" id="448051"/>
    <lineage>
        <taxon>Eukaryota</taxon>
        <taxon>Fungi</taxon>
        <taxon>Dikarya</taxon>
        <taxon>Ascomycota</taxon>
        <taxon>Pezizomycotina</taxon>
        <taxon>Sordariomycetes</taxon>
        <taxon>Sordariomycetidae</taxon>
        <taxon>Diaporthales</taxon>
        <taxon>Cytosporaceae</taxon>
        <taxon>Cytospora</taxon>
    </lineage>
</organism>
<feature type="region of interest" description="Disordered" evidence="1">
    <location>
        <begin position="376"/>
        <end position="404"/>
    </location>
</feature>